<dbReference type="Pfam" id="PF13505">
    <property type="entry name" value="OMP_b-brl"/>
    <property type="match status" value="1"/>
</dbReference>
<gene>
    <name evidence="4" type="ORF">SAMN05660860_00405</name>
</gene>
<sequence length="199" mass="21526">MMRKAVVLVFFAVFLAAPAMADPYFSANFGFVNLRDADLFDGTNRGQMKLDNGYAFLGAFGGRFAGDVRGEIELGYRVNDIDRVRIGAVTIPQGGDVTAVSLMGNLFKDFPLGTGFTPFIGGGIGIANVEADLNAFGINGKKDDNVFAYQLAVGGAIELSPQVNLDLQYRYFATADPDFGHLEAEYRSHNLLLGLRFGF</sequence>
<dbReference type="RefSeq" id="WP_052446221.1">
    <property type="nucleotide sequence ID" value="NZ_FNGU01000001.1"/>
</dbReference>
<feature type="signal peptide" evidence="2">
    <location>
        <begin position="1"/>
        <end position="21"/>
    </location>
</feature>
<evidence type="ECO:0000313" key="4">
    <source>
        <dbReference type="EMBL" id="SDL34995.1"/>
    </source>
</evidence>
<feature type="domain" description="Outer membrane protein beta-barrel" evidence="3">
    <location>
        <begin position="7"/>
        <end position="197"/>
    </location>
</feature>
<dbReference type="OrthoDB" id="5451288at2"/>
<dbReference type="Gene3D" id="2.40.160.20">
    <property type="match status" value="1"/>
</dbReference>
<dbReference type="InterPro" id="IPR027385">
    <property type="entry name" value="Beta-barrel_OMP"/>
</dbReference>
<dbReference type="InterPro" id="IPR011250">
    <property type="entry name" value="OMP/PagP_B-barrel"/>
</dbReference>
<accession>A0A1G9JCP1</accession>
<evidence type="ECO:0000313" key="5">
    <source>
        <dbReference type="Proteomes" id="UP000182146"/>
    </source>
</evidence>
<name>A0A1G9JCP1_9BACT</name>
<dbReference type="Proteomes" id="UP000182146">
    <property type="component" value="Unassembled WGS sequence"/>
</dbReference>
<evidence type="ECO:0000256" key="2">
    <source>
        <dbReference type="SAM" id="SignalP"/>
    </source>
</evidence>
<proteinExistence type="predicted"/>
<evidence type="ECO:0000256" key="1">
    <source>
        <dbReference type="ARBA" id="ARBA00022729"/>
    </source>
</evidence>
<dbReference type="AlphaFoldDB" id="A0A1G9JCP1"/>
<feature type="chain" id="PRO_5010205122" evidence="2">
    <location>
        <begin position="22"/>
        <end position="199"/>
    </location>
</feature>
<organism evidence="4 5">
    <name type="scientific">Geoalkalibacter ferrihydriticus</name>
    <dbReference type="NCBI Taxonomy" id="392333"/>
    <lineage>
        <taxon>Bacteria</taxon>
        <taxon>Pseudomonadati</taxon>
        <taxon>Thermodesulfobacteriota</taxon>
        <taxon>Desulfuromonadia</taxon>
        <taxon>Desulfuromonadales</taxon>
        <taxon>Geoalkalibacteraceae</taxon>
        <taxon>Geoalkalibacter</taxon>
    </lineage>
</organism>
<keyword evidence="1 2" id="KW-0732">Signal</keyword>
<reference evidence="4 5" key="1">
    <citation type="submission" date="2016-10" db="EMBL/GenBank/DDBJ databases">
        <authorList>
            <person name="de Groot N.N."/>
        </authorList>
    </citation>
    <scope>NUCLEOTIDE SEQUENCE [LARGE SCALE GENOMIC DNA]</scope>
    <source>
        <strain evidence="4 5">DSM 17813</strain>
    </source>
</reference>
<dbReference type="SUPFAM" id="SSF56925">
    <property type="entry name" value="OMPA-like"/>
    <property type="match status" value="1"/>
</dbReference>
<protein>
    <submittedName>
        <fullName evidence="4">Opacity protein</fullName>
    </submittedName>
</protein>
<dbReference type="STRING" id="392333.SAMN05660860_00405"/>
<dbReference type="EMBL" id="FNGU01000001">
    <property type="protein sequence ID" value="SDL34995.1"/>
    <property type="molecule type" value="Genomic_DNA"/>
</dbReference>
<evidence type="ECO:0000259" key="3">
    <source>
        <dbReference type="Pfam" id="PF13505"/>
    </source>
</evidence>